<keyword evidence="2" id="KW-0239">DNA-directed DNA polymerase</keyword>
<protein>
    <submittedName>
        <fullName evidence="2">DNA-directed DNA polymerase</fullName>
    </submittedName>
</protein>
<name>A0AAU7DWN2_9MICO</name>
<accession>A0AAU7DWN2</accession>
<gene>
    <name evidence="2" type="ORF">V5R04_03225</name>
</gene>
<reference evidence="2" key="1">
    <citation type="submission" date="2024-02" db="EMBL/GenBank/DDBJ databases">
        <title>Tomenella chthoni gen. nov. sp. nov., a member of the family Jonesiaceae isolated from bat guano.</title>
        <authorList>
            <person name="Miller S.L."/>
            <person name="King J."/>
            <person name="Sankaranarayanan K."/>
            <person name="Lawson P.A."/>
        </authorList>
    </citation>
    <scope>NUCLEOTIDE SEQUENCE</scope>
    <source>
        <strain evidence="2">BS-20</strain>
    </source>
</reference>
<evidence type="ECO:0000313" key="2">
    <source>
        <dbReference type="EMBL" id="XBH22253.1"/>
    </source>
</evidence>
<keyword evidence="2" id="KW-0808">Transferase</keyword>
<feature type="region of interest" description="Disordered" evidence="1">
    <location>
        <begin position="34"/>
        <end position="53"/>
    </location>
</feature>
<sequence>MIAATGYDEHSSACGKDLIRTRETAKTPCQSALAAPSYGEQPPSAAAANASETVDDAGWSRSIVTDTATSRKHPAVFEVLTRSIQRDPRSAAGFGRYPSVVAMSTDQESIVIGFDTEFVAIDLMDADRAWVGEDEHVVRKIVSYQFAAIDPLDDSRLRLCVVIPRNYIGPRGPRTARLSFEKGLEIAIMSLGLHEHPLAVGWKEKGVPAQTAVGDDGKSHPAVWFKRGTEGVPRALPITLVAHFQHADLTTFVDRRKAINVWNRSYPGRAKALSDRAGWDSRQARWLDGRAPDILRTVISASAGMVSTKPARMVLSGENWRWKLPVEVAIRDTMAQSGAEPLKALGAAIGTPKLDVPGDWITRMDEYLALHPVEFLDYAANNAVIALEYVSQLYGDHRAVPLTLPTAAAKAVKGLIQEEIGDSRDFNTVFGGLHKVTKTQEGAAGVEEQQLDFYRVRALEPIDGAAATWIHASAMSFRGGYNMSAELGLFARVTNDFDLQSCYPTSSSTIWDVDYEHPDGVILRTVNNVDLALSDFDSPLTPFLGFVSFEFPSTVAFPSLPVPVEGSMIYPRTSGGARGVWATGPEVWLALTLGAKVTCQIGHFGRTLTDAQGAPSRLLRGAYKQLLDDRARAKEQFGKKSFEQNVLKLMANSPYGKLAQGVMGQRGWDAWAQERDSVGGSAITSPWHASMTTGLVRAVLLATLNQLHELGYSTPSCTTDGFITDADLDVVNGLDLFGLGPIWRESRLVLTGSDEMWERKHQQTDLLNVTTRANFSRQPGGVLAHGGYKLPEGIEHDSQADRDHMYSLMASRDGALPVTMKVFPSVQELTRIEKRLDFAPRVVHKQQTIEFDRKRRPISEGMSLDIIDIDGVQHEVAHVHTMPWESPEQALLGRSVDQGLKEWDDALGEPVWSRSPVRRTVEQWEDYFDRLDVLLDEDGSVAYAEQLVRIAKGIVIAFRQEIIDIPWLHPGVPLADRLDAFEAFGLPRVKERFWSHARSKTERQIDVDLDAIQPYVEWMQAVNPFDASASADAT</sequence>
<keyword evidence="2" id="KW-0548">Nucleotidyltransferase</keyword>
<dbReference type="GO" id="GO:0003887">
    <property type="term" value="F:DNA-directed DNA polymerase activity"/>
    <property type="evidence" value="ECO:0007669"/>
    <property type="project" value="UniProtKB-KW"/>
</dbReference>
<dbReference type="InterPro" id="IPR043502">
    <property type="entry name" value="DNA/RNA_pol_sf"/>
</dbReference>
<proteinExistence type="predicted"/>
<dbReference type="AlphaFoldDB" id="A0AAU7DWN2"/>
<dbReference type="EMBL" id="CP146203">
    <property type="protein sequence ID" value="XBH22253.1"/>
    <property type="molecule type" value="Genomic_DNA"/>
</dbReference>
<evidence type="ECO:0000256" key="1">
    <source>
        <dbReference type="SAM" id="MobiDB-lite"/>
    </source>
</evidence>
<dbReference type="SUPFAM" id="SSF56672">
    <property type="entry name" value="DNA/RNA polymerases"/>
    <property type="match status" value="1"/>
</dbReference>
<organism evidence="2">
    <name type="scientific">Jonesiaceae bacterium BS-20</name>
    <dbReference type="NCBI Taxonomy" id="3120821"/>
    <lineage>
        <taxon>Bacteria</taxon>
        <taxon>Bacillati</taxon>
        <taxon>Actinomycetota</taxon>
        <taxon>Actinomycetes</taxon>
        <taxon>Micrococcales</taxon>
        <taxon>Jonesiaceae</taxon>
    </lineage>
</organism>